<dbReference type="GO" id="GO:0016787">
    <property type="term" value="F:hydrolase activity"/>
    <property type="evidence" value="ECO:0007669"/>
    <property type="project" value="InterPro"/>
</dbReference>
<keyword evidence="4" id="KW-1185">Reference proteome</keyword>
<evidence type="ECO:0000313" key="4">
    <source>
        <dbReference type="Proteomes" id="UP000256328"/>
    </source>
</evidence>
<dbReference type="PANTHER" id="PTHR47751:SF2">
    <property type="entry name" value="DLTD N-TERMINAL DOMAIN PROTEIN (AFU_ORTHOLOGUE AFUA_8G00380)-RELATED"/>
    <property type="match status" value="1"/>
</dbReference>
<sequence length="299" mass="32888">MSFVDVEFKTLDGLTLRGALYAANTKGPGIVMTPGFNCVKEMVLPNVAEQYQIAGITALIYDPRSIGLSDGTPRNEIDPVRQAEDYSDALTFLAAHPMVDPNRIAFFGFSFSGMVSLTAAALDKRAKVVVAVAAQAKFYEKKKVAKALAMATKDRQSQLRGNEPFYLPPFTSQGGNPLDLGAAGGKEAYEYMSTVKENAPTYEDRTTLQSYAKIAKWQPHSFMEFVSPTPVMMIVPEFDLISPTEKQLELFEMLTSPKRLHIAKGKGHVNILSGEDFEMLVQLQIDFIRDALAGDISNE</sequence>
<dbReference type="Pfam" id="PF02129">
    <property type="entry name" value="Peptidase_S15"/>
    <property type="match status" value="1"/>
</dbReference>
<dbReference type="OrthoDB" id="2498029at2759"/>
<gene>
    <name evidence="3" type="ORF">BP5796_01703</name>
</gene>
<name>A0A3D8T1D2_9HELO</name>
<dbReference type="EMBL" id="PDLN01000002">
    <property type="protein sequence ID" value="RDW92309.1"/>
    <property type="molecule type" value="Genomic_DNA"/>
</dbReference>
<dbReference type="Gene3D" id="3.40.50.1820">
    <property type="entry name" value="alpha/beta hydrolase"/>
    <property type="match status" value="1"/>
</dbReference>
<dbReference type="InterPro" id="IPR051411">
    <property type="entry name" value="Polyketide_trans_af380"/>
</dbReference>
<dbReference type="InterPro" id="IPR029058">
    <property type="entry name" value="AB_hydrolase_fold"/>
</dbReference>
<dbReference type="Gene3D" id="1.10.10.800">
    <property type="match status" value="1"/>
</dbReference>
<dbReference type="PANTHER" id="PTHR47751">
    <property type="entry name" value="SUPERFAMILY HYDROLASE, PUTATIVE (AFU_ORTHOLOGUE AFUA_2G16580)-RELATED"/>
    <property type="match status" value="1"/>
</dbReference>
<dbReference type="AlphaFoldDB" id="A0A3D8T1D2"/>
<comment type="caution">
    <text evidence="3">The sequence shown here is derived from an EMBL/GenBank/DDBJ whole genome shotgun (WGS) entry which is preliminary data.</text>
</comment>
<feature type="domain" description="Xaa-Pro dipeptidyl-peptidase-like" evidence="2">
    <location>
        <begin position="53"/>
        <end position="265"/>
    </location>
</feature>
<accession>A0A3D8T1D2</accession>
<reference evidence="3 4" key="1">
    <citation type="journal article" date="2018" name="IMA Fungus">
        <title>IMA Genome-F 9: Draft genome sequence of Annulohypoxylon stygium, Aspergillus mulundensis, Berkeleyomyces basicola (syn. Thielaviopsis basicola), Ceratocystis smalleyi, two Cercospora beticola strains, Coleophoma cylindrospora, Fusarium fracticaudum, Phialophora cf. hyalina, and Morchella septimelata.</title>
        <authorList>
            <person name="Wingfield B.D."/>
            <person name="Bills G.F."/>
            <person name="Dong Y."/>
            <person name="Huang W."/>
            <person name="Nel W.J."/>
            <person name="Swalarsk-Parry B.S."/>
            <person name="Vaghefi N."/>
            <person name="Wilken P.M."/>
            <person name="An Z."/>
            <person name="de Beer Z.W."/>
            <person name="De Vos L."/>
            <person name="Chen L."/>
            <person name="Duong T.A."/>
            <person name="Gao Y."/>
            <person name="Hammerbacher A."/>
            <person name="Kikkert J.R."/>
            <person name="Li Y."/>
            <person name="Li H."/>
            <person name="Li K."/>
            <person name="Li Q."/>
            <person name="Liu X."/>
            <person name="Ma X."/>
            <person name="Naidoo K."/>
            <person name="Pethybridge S.J."/>
            <person name="Sun J."/>
            <person name="Steenkamp E.T."/>
            <person name="van der Nest M.A."/>
            <person name="van Wyk S."/>
            <person name="Wingfield M.J."/>
            <person name="Xiong C."/>
            <person name="Yue Q."/>
            <person name="Zhang X."/>
        </authorList>
    </citation>
    <scope>NUCLEOTIDE SEQUENCE [LARGE SCALE GENOMIC DNA]</scope>
    <source>
        <strain evidence="3 4">BP5796</strain>
    </source>
</reference>
<evidence type="ECO:0000313" key="3">
    <source>
        <dbReference type="EMBL" id="RDW92309.1"/>
    </source>
</evidence>
<evidence type="ECO:0000259" key="2">
    <source>
        <dbReference type="Pfam" id="PF02129"/>
    </source>
</evidence>
<dbReference type="InterPro" id="IPR000383">
    <property type="entry name" value="Xaa-Pro-like_dom"/>
</dbReference>
<dbReference type="Proteomes" id="UP000256328">
    <property type="component" value="Unassembled WGS sequence"/>
</dbReference>
<comment type="similarity">
    <text evidence="1">Belongs to the polyketide transferase af380 family.</text>
</comment>
<evidence type="ECO:0000256" key="1">
    <source>
        <dbReference type="ARBA" id="ARBA00029464"/>
    </source>
</evidence>
<organism evidence="3 4">
    <name type="scientific">Coleophoma crateriformis</name>
    <dbReference type="NCBI Taxonomy" id="565419"/>
    <lineage>
        <taxon>Eukaryota</taxon>
        <taxon>Fungi</taxon>
        <taxon>Dikarya</taxon>
        <taxon>Ascomycota</taxon>
        <taxon>Pezizomycotina</taxon>
        <taxon>Leotiomycetes</taxon>
        <taxon>Helotiales</taxon>
        <taxon>Dermateaceae</taxon>
        <taxon>Coleophoma</taxon>
    </lineage>
</organism>
<proteinExistence type="inferred from homology"/>
<dbReference type="SUPFAM" id="SSF53474">
    <property type="entry name" value="alpha/beta-Hydrolases"/>
    <property type="match status" value="1"/>
</dbReference>
<protein>
    <recommendedName>
        <fullName evidence="2">Xaa-Pro dipeptidyl-peptidase-like domain-containing protein</fullName>
    </recommendedName>
</protein>